<feature type="region of interest" description="Disordered" evidence="1">
    <location>
        <begin position="1"/>
        <end position="20"/>
    </location>
</feature>
<dbReference type="EMBL" id="BPQB01000112">
    <property type="protein sequence ID" value="GJE99557.1"/>
    <property type="molecule type" value="Genomic_DNA"/>
</dbReference>
<keyword evidence="3" id="KW-1185">Reference proteome</keyword>
<evidence type="ECO:0000313" key="2">
    <source>
        <dbReference type="EMBL" id="GJE99557.1"/>
    </source>
</evidence>
<organism evidence="2 3">
    <name type="scientific">Phanerochaete sordida</name>
    <dbReference type="NCBI Taxonomy" id="48140"/>
    <lineage>
        <taxon>Eukaryota</taxon>
        <taxon>Fungi</taxon>
        <taxon>Dikarya</taxon>
        <taxon>Basidiomycota</taxon>
        <taxon>Agaricomycotina</taxon>
        <taxon>Agaricomycetes</taxon>
        <taxon>Polyporales</taxon>
        <taxon>Phanerochaetaceae</taxon>
        <taxon>Phanerochaete</taxon>
    </lineage>
</organism>
<evidence type="ECO:0000256" key="1">
    <source>
        <dbReference type="SAM" id="MobiDB-lite"/>
    </source>
</evidence>
<accession>A0A9P3GPW1</accession>
<comment type="caution">
    <text evidence="2">The sequence shown here is derived from an EMBL/GenBank/DDBJ whole genome shotgun (WGS) entry which is preliminary data.</text>
</comment>
<gene>
    <name evidence="2" type="ORF">PsYK624_158240</name>
</gene>
<sequence>MTRMQTEHRHMASMPSPRGDRACITGPAGSVIGAPEVHPAAVRLYATCPPCDVVTFDALEDMPPACNEHLEAAVVDVLTWRNVSSGHGAIHLGAPLRYPVESEAVICWLQKDWNGSELVQMSVLG</sequence>
<evidence type="ECO:0000313" key="3">
    <source>
        <dbReference type="Proteomes" id="UP000703269"/>
    </source>
</evidence>
<dbReference type="Proteomes" id="UP000703269">
    <property type="component" value="Unassembled WGS sequence"/>
</dbReference>
<reference evidence="2 3" key="1">
    <citation type="submission" date="2021-08" db="EMBL/GenBank/DDBJ databases">
        <title>Draft Genome Sequence of Phanerochaete sordida strain YK-624.</title>
        <authorList>
            <person name="Mori T."/>
            <person name="Dohra H."/>
            <person name="Suzuki T."/>
            <person name="Kawagishi H."/>
            <person name="Hirai H."/>
        </authorList>
    </citation>
    <scope>NUCLEOTIDE SEQUENCE [LARGE SCALE GENOMIC DNA]</scope>
    <source>
        <strain evidence="2 3">YK-624</strain>
    </source>
</reference>
<dbReference type="AlphaFoldDB" id="A0A9P3GPW1"/>
<name>A0A9P3GPW1_9APHY</name>
<protein>
    <submittedName>
        <fullName evidence="2">Uncharacterized protein</fullName>
    </submittedName>
</protein>
<feature type="compositionally biased region" description="Basic and acidic residues" evidence="1">
    <location>
        <begin position="1"/>
        <end position="10"/>
    </location>
</feature>
<proteinExistence type="predicted"/>